<evidence type="ECO:0000313" key="2">
    <source>
        <dbReference type="Proteomes" id="UP000280497"/>
    </source>
</evidence>
<name>A0A385UFG1_9CAUD</name>
<reference evidence="1 2" key="1">
    <citation type="submission" date="2018-08" db="EMBL/GenBank/DDBJ databases">
        <authorList>
            <person name="Pathak A."/>
            <person name="Staton O.A."/>
            <person name="Aldaher A.R."/>
            <person name="Baird K.M."/>
            <person name="Borah A."/>
            <person name="Haggard G.E."/>
            <person name="Meesala S."/>
            <person name="Nealy S.L."/>
            <person name="Ramdas R."/>
            <person name="Rocha M."/>
            <person name="Sristi D."/>
            <person name="Thukral S."/>
            <person name="Walls C.E."/>
            <person name="Waqas M."/>
            <person name="Williams M.R."/>
            <person name="Winters A.K."/>
            <person name="Sahawneh K.J."/>
            <person name="Monti D.L."/>
            <person name="Garlena R.A."/>
            <person name="Russell D.A."/>
            <person name="Pope W.H."/>
            <person name="Jacobs-Sera D."/>
            <person name="Hatfull G.F."/>
        </authorList>
    </citation>
    <scope>NUCLEOTIDE SEQUENCE [LARGE SCALE GENOMIC DNA]</scope>
</reference>
<dbReference type="KEGG" id="vg:55003789"/>
<sequence length="96" mass="10296">MADVRNEIDYDAIFQEVMSMPSVLAKVEQKAVNIAAKARALDAAEGGNAMITVRRVHVPSGRAIYNVESTDVAGEYGDSTTAARKTLRRAAGGSRR</sequence>
<dbReference type="Proteomes" id="UP000280497">
    <property type="component" value="Segment"/>
</dbReference>
<organism evidence="1 2">
    <name type="scientific">Corynebacterium phage SamW</name>
    <dbReference type="NCBI Taxonomy" id="2301601"/>
    <lineage>
        <taxon>Viruses</taxon>
        <taxon>Duplodnaviria</taxon>
        <taxon>Heunggongvirae</taxon>
        <taxon>Uroviricota</taxon>
        <taxon>Caudoviricetes</taxon>
        <taxon>Samwavirus</taxon>
        <taxon>Samwavirus samW</taxon>
    </lineage>
</organism>
<evidence type="ECO:0000313" key="1">
    <source>
        <dbReference type="EMBL" id="AYB70492.1"/>
    </source>
</evidence>
<dbReference type="GeneID" id="55003789"/>
<proteinExistence type="predicted"/>
<dbReference type="RefSeq" id="YP_009812719.1">
    <property type="nucleotide sequence ID" value="NC_048069.1"/>
</dbReference>
<gene>
    <name evidence="1" type="primary">10</name>
    <name evidence="1" type="ORF">SAMW_10</name>
</gene>
<dbReference type="EMBL" id="MH727560">
    <property type="protein sequence ID" value="AYB70492.1"/>
    <property type="molecule type" value="Genomic_DNA"/>
</dbReference>
<keyword evidence="2" id="KW-1185">Reference proteome</keyword>
<accession>A0A385UFG1</accession>
<evidence type="ECO:0008006" key="3">
    <source>
        <dbReference type="Google" id="ProtNLM"/>
    </source>
</evidence>
<protein>
    <recommendedName>
        <fullName evidence="3">Head-to-tail connector protein</fullName>
    </recommendedName>
</protein>